<evidence type="ECO:0000313" key="4">
    <source>
        <dbReference type="Proteomes" id="UP001556367"/>
    </source>
</evidence>
<dbReference type="EMBL" id="JASNQZ010000012">
    <property type="protein sequence ID" value="KAL0950269.1"/>
    <property type="molecule type" value="Genomic_DNA"/>
</dbReference>
<protein>
    <submittedName>
        <fullName evidence="3">Uncharacterized protein</fullName>
    </submittedName>
</protein>
<keyword evidence="1" id="KW-0812">Transmembrane</keyword>
<keyword evidence="1" id="KW-1133">Transmembrane helix</keyword>
<feature type="transmembrane region" description="Helical" evidence="1">
    <location>
        <begin position="181"/>
        <end position="205"/>
    </location>
</feature>
<organism evidence="3 4">
    <name type="scientific">Hohenbuehelia grisea</name>
    <dbReference type="NCBI Taxonomy" id="104357"/>
    <lineage>
        <taxon>Eukaryota</taxon>
        <taxon>Fungi</taxon>
        <taxon>Dikarya</taxon>
        <taxon>Basidiomycota</taxon>
        <taxon>Agaricomycotina</taxon>
        <taxon>Agaricomycetes</taxon>
        <taxon>Agaricomycetidae</taxon>
        <taxon>Agaricales</taxon>
        <taxon>Pleurotineae</taxon>
        <taxon>Pleurotaceae</taxon>
        <taxon>Hohenbuehelia</taxon>
    </lineage>
</organism>
<keyword evidence="4" id="KW-1185">Reference proteome</keyword>
<accession>A0ABR3J3Q1</accession>
<keyword evidence="1" id="KW-0472">Membrane</keyword>
<reference evidence="4" key="1">
    <citation type="submission" date="2024-06" db="EMBL/GenBank/DDBJ databases">
        <title>Multi-omics analyses provide insights into the biosynthesis of the anticancer antibiotic pleurotin in Hohenbuehelia grisea.</title>
        <authorList>
            <person name="Weaver J.A."/>
            <person name="Alberti F."/>
        </authorList>
    </citation>
    <scope>NUCLEOTIDE SEQUENCE [LARGE SCALE GENOMIC DNA]</scope>
    <source>
        <strain evidence="4">T-177</strain>
    </source>
</reference>
<comment type="caution">
    <text evidence="3">The sequence shown here is derived from an EMBL/GenBank/DDBJ whole genome shotgun (WGS) entry which is preliminary data.</text>
</comment>
<proteinExistence type="predicted"/>
<feature type="signal peptide" evidence="2">
    <location>
        <begin position="1"/>
        <end position="17"/>
    </location>
</feature>
<sequence>MQAFVFALFLVVGVAGAHDVANVTLDDSSSNIRYFGKWIKSTLGQSPLNYGGAHAVTALTNATAVIPFDGVAVYFMSPKWPFDMKTQLRLDNGPLELVDLTDRTRAVTPNARTNATESLQSQVVWSKKGLSNTAHSLHVSVPPGYSFAIVDAVIYTTLTGDDLDTPLAPSSASSDTKKSNVLAIALGSVGACIGVILISLAAFFYRRHRRRQEAQRVANWAQTKLRPLSSEKYGVPSKA</sequence>
<evidence type="ECO:0000256" key="1">
    <source>
        <dbReference type="SAM" id="Phobius"/>
    </source>
</evidence>
<evidence type="ECO:0000256" key="2">
    <source>
        <dbReference type="SAM" id="SignalP"/>
    </source>
</evidence>
<dbReference type="CDD" id="cd12087">
    <property type="entry name" value="TM_EGFR-like"/>
    <property type="match status" value="1"/>
</dbReference>
<feature type="chain" id="PRO_5046617389" evidence="2">
    <location>
        <begin position="18"/>
        <end position="239"/>
    </location>
</feature>
<dbReference type="Proteomes" id="UP001556367">
    <property type="component" value="Unassembled WGS sequence"/>
</dbReference>
<name>A0ABR3J3Q1_9AGAR</name>
<keyword evidence="2" id="KW-0732">Signal</keyword>
<evidence type="ECO:0000313" key="3">
    <source>
        <dbReference type="EMBL" id="KAL0950269.1"/>
    </source>
</evidence>
<gene>
    <name evidence="3" type="ORF">HGRIS_010249</name>
</gene>